<proteinExistence type="predicted"/>
<accession>A0AC34RJ10</accession>
<sequence>MSDSEDPYAVSSDSEDEENFKKPPPKITIEGRASNIKDLKAAITETKESAKDEKRKEEIEELRKAKAAEMAKMKKEFEEGKVHNVENLDKTTTSEGESKGLNKEVLSAFKTKFEKMQENETLDDHLKTLALEGVGKENMAQMKEAFEKVQKGELTVSDIREGKGLDLSCSEADRRRIMAAFLGPKSEDDIPKNCALCNKTVYPVERLFAHKQLYHNDCFRCKTCNKKLSATQYNIHDNVLYCKPHYMEVLHPDRTFNVEDLDNEENEDDEYAIVSKPKQLSSDVVRAGTNIGDELQQIKSLKEKKECWQSSIKASDHVEKKSDEILEGITGHVKDRMSKIISGGDKSDSENEENDDKKKQLDAIKAQVGEIKNKWKTGEVEKAETKDAEFKDELEQLRKGGINVRNRFSERLQPADDENILKSYDRNELDTSSAAEARKSFLQGLAYQSGPVEKTATDLDNLKFTELNAFKNKFEKGESEESVGKRERQIVDLDIQLNSIKEQLEKGGVEEADMTPEDRAERKKKEIEAEFLRYKLARKRQAKKAEEAAASEPEPSDQQDKPHLDVEVKMAGKAREKFKKIEAENPIVVPVPKQTSSKSGKWDVKKDTNVEIVNRRAVEESTSEEDDESAFDVKNLMQKFKNIQSTDSKVERTNLEELEALRQQAKNLRQQFEKKTEMDDEQVEEKKKELAEEFQRLKEERAKMQDELKAEEFDRKSHREIEKEDLQIAADHASKMAAKWEKINKKEARKAEKSKMPTKS</sequence>
<dbReference type="WBParaSite" id="JU765_v2.g7371.t1">
    <property type="protein sequence ID" value="JU765_v2.g7371.t1"/>
    <property type="gene ID" value="JU765_v2.g7371"/>
</dbReference>
<protein>
    <submittedName>
        <fullName evidence="2">LIM zinc-binding domain-containing protein</fullName>
    </submittedName>
</protein>
<reference evidence="2" key="1">
    <citation type="submission" date="2022-11" db="UniProtKB">
        <authorList>
            <consortium name="WormBaseParasite"/>
        </authorList>
    </citation>
    <scope>IDENTIFICATION</scope>
</reference>
<evidence type="ECO:0000313" key="2">
    <source>
        <dbReference type="WBParaSite" id="JU765_v2.g7371.t1"/>
    </source>
</evidence>
<organism evidence="1 2">
    <name type="scientific">Panagrolaimus sp. JU765</name>
    <dbReference type="NCBI Taxonomy" id="591449"/>
    <lineage>
        <taxon>Eukaryota</taxon>
        <taxon>Metazoa</taxon>
        <taxon>Ecdysozoa</taxon>
        <taxon>Nematoda</taxon>
        <taxon>Chromadorea</taxon>
        <taxon>Rhabditida</taxon>
        <taxon>Tylenchina</taxon>
        <taxon>Panagrolaimomorpha</taxon>
        <taxon>Panagrolaimoidea</taxon>
        <taxon>Panagrolaimidae</taxon>
        <taxon>Panagrolaimus</taxon>
    </lineage>
</organism>
<evidence type="ECO:0000313" key="1">
    <source>
        <dbReference type="Proteomes" id="UP000887576"/>
    </source>
</evidence>
<dbReference type="Proteomes" id="UP000887576">
    <property type="component" value="Unplaced"/>
</dbReference>
<name>A0AC34RJ10_9BILA</name>